<dbReference type="AlphaFoldDB" id="A0A512DDJ7"/>
<protein>
    <submittedName>
        <fullName evidence="2">Uncharacterized protein</fullName>
    </submittedName>
</protein>
<proteinExistence type="predicted"/>
<accession>A0A512DDJ7</accession>
<keyword evidence="3" id="KW-1185">Reference proteome</keyword>
<evidence type="ECO:0000313" key="3">
    <source>
        <dbReference type="Proteomes" id="UP000321181"/>
    </source>
</evidence>
<organism evidence="2 3">
    <name type="scientific">Cellulomonas aerilata</name>
    <dbReference type="NCBI Taxonomy" id="515326"/>
    <lineage>
        <taxon>Bacteria</taxon>
        <taxon>Bacillati</taxon>
        <taxon>Actinomycetota</taxon>
        <taxon>Actinomycetes</taxon>
        <taxon>Micrococcales</taxon>
        <taxon>Cellulomonadaceae</taxon>
        <taxon>Cellulomonas</taxon>
    </lineage>
</organism>
<dbReference type="Proteomes" id="UP000321181">
    <property type="component" value="Unassembled WGS sequence"/>
</dbReference>
<sequence length="150" mass="16028">MLRSTGTDAAASSDGVAAGVLPALLAGEPEEATQDDVVHRYRGARLLYAAGARHIDVTASPADPTTVRLTVVWPQDAPSERKRAAFTGWWVDRAATLGWEPVETDELVGAVEVARYVATDAPQDDGGVPVVVHDWAPPRRDTSRTSGRRT</sequence>
<reference evidence="2 3" key="1">
    <citation type="submission" date="2019-07" db="EMBL/GenBank/DDBJ databases">
        <title>Whole genome shotgun sequence of Cellulomonas aerilata NBRC 106308.</title>
        <authorList>
            <person name="Hosoyama A."/>
            <person name="Uohara A."/>
            <person name="Ohji S."/>
            <person name="Ichikawa N."/>
        </authorList>
    </citation>
    <scope>NUCLEOTIDE SEQUENCE [LARGE SCALE GENOMIC DNA]</scope>
    <source>
        <strain evidence="2 3">NBRC 106308</strain>
    </source>
</reference>
<feature type="region of interest" description="Disordered" evidence="1">
    <location>
        <begin position="122"/>
        <end position="150"/>
    </location>
</feature>
<dbReference type="EMBL" id="BJYY01000013">
    <property type="protein sequence ID" value="GEO34290.1"/>
    <property type="molecule type" value="Genomic_DNA"/>
</dbReference>
<comment type="caution">
    <text evidence="2">The sequence shown here is derived from an EMBL/GenBank/DDBJ whole genome shotgun (WGS) entry which is preliminary data.</text>
</comment>
<gene>
    <name evidence="2" type="ORF">CAE01nite_20150</name>
</gene>
<name>A0A512DDJ7_9CELL</name>
<evidence type="ECO:0000256" key="1">
    <source>
        <dbReference type="SAM" id="MobiDB-lite"/>
    </source>
</evidence>
<evidence type="ECO:0000313" key="2">
    <source>
        <dbReference type="EMBL" id="GEO34290.1"/>
    </source>
</evidence>